<dbReference type="InterPro" id="IPR017853">
    <property type="entry name" value="GH"/>
</dbReference>
<protein>
    <recommendedName>
        <fullName evidence="5">Glycosyl hydrolases family 39 N-terminal catalytic domain-containing protein</fullName>
    </recommendedName>
</protein>
<evidence type="ECO:0000313" key="7">
    <source>
        <dbReference type="Proteomes" id="UP000029499"/>
    </source>
</evidence>
<keyword evidence="2" id="KW-0378">Hydrolase</keyword>
<dbReference type="eggNOG" id="COG3664">
    <property type="taxonomic scope" value="Bacteria"/>
</dbReference>
<dbReference type="Gene3D" id="3.20.20.80">
    <property type="entry name" value="Glycosidases"/>
    <property type="match status" value="1"/>
</dbReference>
<keyword evidence="4" id="KW-0732">Signal</keyword>
<dbReference type="OrthoDB" id="912485at2"/>
<comment type="similarity">
    <text evidence="1">Belongs to the glycosyl hydrolase 39 family.</text>
</comment>
<evidence type="ECO:0000256" key="3">
    <source>
        <dbReference type="ARBA" id="ARBA00023295"/>
    </source>
</evidence>
<dbReference type="PANTHER" id="PTHR12631:SF10">
    <property type="entry name" value="BETA-XYLOSIDASE-LIKE PROTEIN-RELATED"/>
    <property type="match status" value="1"/>
</dbReference>
<feature type="signal peptide" evidence="4">
    <location>
        <begin position="1"/>
        <end position="23"/>
    </location>
</feature>
<dbReference type="InterPro" id="IPR051923">
    <property type="entry name" value="Glycosyl_Hydrolase_39"/>
</dbReference>
<organism evidence="6 7">
    <name type="scientific">Pseudomonas rhizosphaerae</name>
    <dbReference type="NCBI Taxonomy" id="216142"/>
    <lineage>
        <taxon>Bacteria</taxon>
        <taxon>Pseudomonadati</taxon>
        <taxon>Pseudomonadota</taxon>
        <taxon>Gammaproteobacteria</taxon>
        <taxon>Pseudomonadales</taxon>
        <taxon>Pseudomonadaceae</taxon>
        <taxon>Pseudomonas</taxon>
    </lineage>
</organism>
<sequence>MPRLLQRLVWLLLGLFTHGHAKAADNFIVGVGTHLLHSSAPVARPTLLMKEAGITSARDDLFWSTVELEPKRLNFPVAWQRYLQALRERQIGNMLILGYGNQWYDKDAKPRSPFVRDAFANYVNFISRRLRGQVDFYEIWNEWDLEDPTSDAFSQDYATLIKETSELLRRNDPNVRLVAGSVTTQGLQEGFADRLVEAGVMDDLDGLSLHPYVHCRKDHAGNTPENWIKWLNDISTRLDALAERPVPLYLTEMSWPSADEPCGVSETTQAAYLARGFFLARIHPAIQGMWWYDLLNDGRDPKEREHNFGLLDNDLNPKPAYTTLKAIAPYLSQYRYDAKHSVISDTLYQLRFAKGDEQVLVIWAVGQSRQVRIESSALLKGGARLIDTRQAGVGMRESENPWDCGEHYCTTVVTASEFPKIISLGKANWLFTQ</sequence>
<evidence type="ECO:0000313" key="6">
    <source>
        <dbReference type="EMBL" id="AIS19220.1"/>
    </source>
</evidence>
<evidence type="ECO:0000259" key="5">
    <source>
        <dbReference type="Pfam" id="PF01229"/>
    </source>
</evidence>
<dbReference type="InterPro" id="IPR049166">
    <property type="entry name" value="GH39_cat"/>
</dbReference>
<name>A0A089Z0D1_9PSED</name>
<dbReference type="AlphaFoldDB" id="A0A089Z0D1"/>
<dbReference type="HOGENOM" id="CLU_041401_0_0_6"/>
<keyword evidence="7" id="KW-1185">Reference proteome</keyword>
<dbReference type="GO" id="GO:0004553">
    <property type="term" value="F:hydrolase activity, hydrolyzing O-glycosyl compounds"/>
    <property type="evidence" value="ECO:0007669"/>
    <property type="project" value="TreeGrafter"/>
</dbReference>
<dbReference type="KEGG" id="prh:LT40_18195"/>
<dbReference type="Pfam" id="PF01229">
    <property type="entry name" value="Glyco_hydro_39"/>
    <property type="match status" value="1"/>
</dbReference>
<proteinExistence type="inferred from homology"/>
<dbReference type="Proteomes" id="UP000029499">
    <property type="component" value="Chromosome"/>
</dbReference>
<dbReference type="STRING" id="216142.LT40_18195"/>
<evidence type="ECO:0000256" key="4">
    <source>
        <dbReference type="SAM" id="SignalP"/>
    </source>
</evidence>
<feature type="chain" id="PRO_5001852517" description="Glycosyl hydrolases family 39 N-terminal catalytic domain-containing protein" evidence="4">
    <location>
        <begin position="24"/>
        <end position="433"/>
    </location>
</feature>
<reference evidence="6 7" key="1">
    <citation type="journal article" date="2015" name="J. Biotechnol.">
        <title>Complete genome sequence of Pseudomonas rhizosphaerae IH5T (=DSM 16299T), a phosphate-solubilizing rhizobacterium for bacterial biofertilizer.</title>
        <authorList>
            <person name="Kwak Y."/>
            <person name="Jung B.K."/>
            <person name="Shin J.H."/>
        </authorList>
    </citation>
    <scope>NUCLEOTIDE SEQUENCE [LARGE SCALE GENOMIC DNA]</scope>
    <source>
        <strain evidence="6">DSM 16299</strain>
    </source>
</reference>
<dbReference type="SUPFAM" id="SSF51445">
    <property type="entry name" value="(Trans)glycosidases"/>
    <property type="match status" value="1"/>
</dbReference>
<dbReference type="EMBL" id="CP009533">
    <property type="protein sequence ID" value="AIS19220.1"/>
    <property type="molecule type" value="Genomic_DNA"/>
</dbReference>
<dbReference type="RefSeq" id="WP_043192440.1">
    <property type="nucleotide sequence ID" value="NZ_CP009533.1"/>
</dbReference>
<accession>A0A089Z0D1</accession>
<keyword evidence="3" id="KW-0326">Glycosidase</keyword>
<feature type="domain" description="Glycosyl hydrolases family 39 N-terminal catalytic" evidence="5">
    <location>
        <begin position="136"/>
        <end position="328"/>
    </location>
</feature>
<evidence type="ECO:0000256" key="2">
    <source>
        <dbReference type="ARBA" id="ARBA00022801"/>
    </source>
</evidence>
<evidence type="ECO:0000256" key="1">
    <source>
        <dbReference type="ARBA" id="ARBA00008875"/>
    </source>
</evidence>
<dbReference type="PANTHER" id="PTHR12631">
    <property type="entry name" value="ALPHA-L-IDURONIDASE"/>
    <property type="match status" value="1"/>
</dbReference>
<gene>
    <name evidence="6" type="ORF">LT40_18195</name>
</gene>